<reference evidence="12 13" key="1">
    <citation type="submission" date="2019-12" db="EMBL/GenBank/DDBJ databases">
        <authorList>
            <person name="Huq M.A."/>
        </authorList>
    </citation>
    <scope>NUCLEOTIDE SEQUENCE [LARGE SCALE GENOMIC DNA]</scope>
    <source>
        <strain evidence="12 13">MAH-25</strain>
    </source>
</reference>
<keyword evidence="7 11" id="KW-0418">Kinase</keyword>
<evidence type="ECO:0000256" key="1">
    <source>
        <dbReference type="ARBA" id="ARBA00004842"/>
    </source>
</evidence>
<dbReference type="GO" id="GO:0000287">
    <property type="term" value="F:magnesium ion binding"/>
    <property type="evidence" value="ECO:0007669"/>
    <property type="project" value="UniProtKB-UniRule"/>
</dbReference>
<dbReference type="InterPro" id="IPR031322">
    <property type="entry name" value="Shikimate/glucono_kinase"/>
</dbReference>
<comment type="subunit">
    <text evidence="11">Monomer.</text>
</comment>
<accession>A0A6N8J2J5</accession>
<comment type="catalytic activity">
    <reaction evidence="10 11">
        <text>shikimate + ATP = 3-phosphoshikimate + ADP + H(+)</text>
        <dbReference type="Rhea" id="RHEA:13121"/>
        <dbReference type="ChEBI" id="CHEBI:15378"/>
        <dbReference type="ChEBI" id="CHEBI:30616"/>
        <dbReference type="ChEBI" id="CHEBI:36208"/>
        <dbReference type="ChEBI" id="CHEBI:145989"/>
        <dbReference type="ChEBI" id="CHEBI:456216"/>
        <dbReference type="EC" id="2.7.1.71"/>
    </reaction>
</comment>
<dbReference type="InterPro" id="IPR027417">
    <property type="entry name" value="P-loop_NTPase"/>
</dbReference>
<evidence type="ECO:0000256" key="7">
    <source>
        <dbReference type="ARBA" id="ARBA00022777"/>
    </source>
</evidence>
<proteinExistence type="inferred from homology"/>
<evidence type="ECO:0000256" key="11">
    <source>
        <dbReference type="HAMAP-Rule" id="MF_00109"/>
    </source>
</evidence>
<dbReference type="EC" id="2.7.1.71" evidence="3 11"/>
<feature type="binding site" evidence="11">
    <location>
        <position position="49"/>
    </location>
    <ligand>
        <name>substrate</name>
    </ligand>
</feature>
<dbReference type="InterPro" id="IPR000623">
    <property type="entry name" value="Shikimate_kinase/TSH1"/>
</dbReference>
<evidence type="ECO:0000256" key="8">
    <source>
        <dbReference type="ARBA" id="ARBA00022840"/>
    </source>
</evidence>
<keyword evidence="5 11" id="KW-0808">Transferase</keyword>
<keyword evidence="11" id="KW-0963">Cytoplasm</keyword>
<dbReference type="Gene3D" id="3.40.50.300">
    <property type="entry name" value="P-loop containing nucleotide triphosphate hydrolases"/>
    <property type="match status" value="1"/>
</dbReference>
<dbReference type="GO" id="GO:0009073">
    <property type="term" value="P:aromatic amino acid family biosynthetic process"/>
    <property type="evidence" value="ECO:0007669"/>
    <property type="project" value="UniProtKB-KW"/>
</dbReference>
<dbReference type="GO" id="GO:0004765">
    <property type="term" value="F:shikimate kinase activity"/>
    <property type="evidence" value="ECO:0007669"/>
    <property type="project" value="UniProtKB-UniRule"/>
</dbReference>
<evidence type="ECO:0000256" key="5">
    <source>
        <dbReference type="ARBA" id="ARBA00022679"/>
    </source>
</evidence>
<dbReference type="CDD" id="cd00464">
    <property type="entry name" value="SK"/>
    <property type="match status" value="1"/>
</dbReference>
<protein>
    <recommendedName>
        <fullName evidence="3 11">Shikimate kinase</fullName>
        <shortName evidence="11">SK</shortName>
        <ecNumber evidence="3 11">2.7.1.71</ecNumber>
    </recommendedName>
</protein>
<dbReference type="Pfam" id="PF01202">
    <property type="entry name" value="SKI"/>
    <property type="match status" value="1"/>
</dbReference>
<dbReference type="EMBL" id="WSEL01000009">
    <property type="protein sequence ID" value="MVQ32520.1"/>
    <property type="molecule type" value="Genomic_DNA"/>
</dbReference>
<keyword evidence="4 11" id="KW-0028">Amino-acid biosynthesis</keyword>
<feature type="binding site" evidence="11">
    <location>
        <begin position="3"/>
        <end position="8"/>
    </location>
    <ligand>
        <name>ATP</name>
        <dbReference type="ChEBI" id="CHEBI:30616"/>
    </ligand>
</feature>
<evidence type="ECO:0000256" key="6">
    <source>
        <dbReference type="ARBA" id="ARBA00022741"/>
    </source>
</evidence>
<dbReference type="GO" id="GO:0005829">
    <property type="term" value="C:cytosol"/>
    <property type="evidence" value="ECO:0007669"/>
    <property type="project" value="TreeGrafter"/>
</dbReference>
<comment type="cofactor">
    <cofactor evidence="11">
        <name>Mg(2+)</name>
        <dbReference type="ChEBI" id="CHEBI:18420"/>
    </cofactor>
    <text evidence="11">Binds 1 Mg(2+) ion per subunit.</text>
</comment>
<dbReference type="GO" id="GO:0009423">
    <property type="term" value="P:chorismate biosynthetic process"/>
    <property type="evidence" value="ECO:0007669"/>
    <property type="project" value="UniProtKB-UniRule"/>
</dbReference>
<comment type="subcellular location">
    <subcellularLocation>
        <location evidence="11">Cytoplasm</location>
    </subcellularLocation>
</comment>
<feature type="binding site" evidence="11">
    <location>
        <position position="72"/>
    </location>
    <ligand>
        <name>substrate</name>
    </ligand>
</feature>
<keyword evidence="8 11" id="KW-0067">ATP-binding</keyword>
<evidence type="ECO:0000256" key="2">
    <source>
        <dbReference type="ARBA" id="ARBA00006997"/>
    </source>
</evidence>
<sequence>MPGSGKSTVGRSLARRLAVPFHDSDHRLEQRLGCSIREFFEREGEARFRDLEHEVLAELVAATEPAVIATGGGAVLREANRLLLRGGPRVVYLHSSPEELWRRLRHDTQRPLLQVTDPQGRLRSLFAERDPLYREVAEFVIETGRPSVPTLVNMVVMQLDLAGLLPLR</sequence>
<keyword evidence="13" id="KW-1185">Reference proteome</keyword>
<evidence type="ECO:0000256" key="9">
    <source>
        <dbReference type="ARBA" id="ARBA00023141"/>
    </source>
</evidence>
<dbReference type="PANTHER" id="PTHR21087:SF16">
    <property type="entry name" value="SHIKIMATE KINASE 1, CHLOROPLASTIC"/>
    <property type="match status" value="1"/>
</dbReference>
<dbReference type="AlphaFoldDB" id="A0A6N8J2J5"/>
<dbReference type="UniPathway" id="UPA00053">
    <property type="reaction ID" value="UER00088"/>
</dbReference>
<dbReference type="InterPro" id="IPR023000">
    <property type="entry name" value="Shikimate_kinase_CS"/>
</dbReference>
<name>A0A6N8J2J5_9BURK</name>
<dbReference type="Proteomes" id="UP000469385">
    <property type="component" value="Unassembled WGS sequence"/>
</dbReference>
<gene>
    <name evidence="11" type="primary">aroK</name>
    <name evidence="12" type="ORF">GON04_23900</name>
</gene>
<dbReference type="HAMAP" id="MF_00109">
    <property type="entry name" value="Shikimate_kinase"/>
    <property type="match status" value="1"/>
</dbReference>
<dbReference type="GO" id="GO:0008652">
    <property type="term" value="P:amino acid biosynthetic process"/>
    <property type="evidence" value="ECO:0007669"/>
    <property type="project" value="UniProtKB-KW"/>
</dbReference>
<comment type="caution">
    <text evidence="11">Lacks conserved residue(s) required for the propagation of feature annotation.</text>
</comment>
<evidence type="ECO:0000313" key="13">
    <source>
        <dbReference type="Proteomes" id="UP000469385"/>
    </source>
</evidence>
<feature type="binding site" evidence="11">
    <location>
        <position position="7"/>
    </location>
    <ligand>
        <name>Mg(2+)</name>
        <dbReference type="ChEBI" id="CHEBI:18420"/>
    </ligand>
</feature>
<feature type="binding site" evidence="11">
    <location>
        <position position="25"/>
    </location>
    <ligand>
        <name>substrate</name>
    </ligand>
</feature>
<keyword evidence="11" id="KW-0460">Magnesium</keyword>
<dbReference type="GO" id="GO:0005524">
    <property type="term" value="F:ATP binding"/>
    <property type="evidence" value="ECO:0007669"/>
    <property type="project" value="UniProtKB-UniRule"/>
</dbReference>
<evidence type="ECO:0000256" key="10">
    <source>
        <dbReference type="ARBA" id="ARBA00048567"/>
    </source>
</evidence>
<feature type="binding site" evidence="11">
    <location>
        <position position="129"/>
    </location>
    <ligand>
        <name>substrate</name>
    </ligand>
</feature>
<keyword evidence="11" id="KW-0479">Metal-binding</keyword>
<feature type="binding site" evidence="11">
    <location>
        <position position="110"/>
    </location>
    <ligand>
        <name>ATP</name>
        <dbReference type="ChEBI" id="CHEBI:30616"/>
    </ligand>
</feature>
<evidence type="ECO:0000313" key="12">
    <source>
        <dbReference type="EMBL" id="MVQ32520.1"/>
    </source>
</evidence>
<keyword evidence="6 11" id="KW-0547">Nucleotide-binding</keyword>
<evidence type="ECO:0000256" key="4">
    <source>
        <dbReference type="ARBA" id="ARBA00022605"/>
    </source>
</evidence>
<dbReference type="PRINTS" id="PR01100">
    <property type="entry name" value="SHIKIMTKNASE"/>
</dbReference>
<dbReference type="PROSITE" id="PS01128">
    <property type="entry name" value="SHIKIMATE_KINASE"/>
    <property type="match status" value="1"/>
</dbReference>
<evidence type="ECO:0000256" key="3">
    <source>
        <dbReference type="ARBA" id="ARBA00012154"/>
    </source>
</evidence>
<dbReference type="PANTHER" id="PTHR21087">
    <property type="entry name" value="SHIKIMATE KINASE"/>
    <property type="match status" value="1"/>
</dbReference>
<organism evidence="12 13">
    <name type="scientific">Ramlibacter pinisoli</name>
    <dbReference type="NCBI Taxonomy" id="2682844"/>
    <lineage>
        <taxon>Bacteria</taxon>
        <taxon>Pseudomonadati</taxon>
        <taxon>Pseudomonadota</taxon>
        <taxon>Betaproteobacteria</taxon>
        <taxon>Burkholderiales</taxon>
        <taxon>Comamonadaceae</taxon>
        <taxon>Ramlibacter</taxon>
    </lineage>
</organism>
<comment type="caution">
    <text evidence="12">The sequence shown here is derived from an EMBL/GenBank/DDBJ whole genome shotgun (WGS) entry which is preliminary data.</text>
</comment>
<comment type="similarity">
    <text evidence="2 11">Belongs to the shikimate kinase family.</text>
</comment>
<keyword evidence="9 11" id="KW-0057">Aromatic amino acid biosynthesis</keyword>
<comment type="function">
    <text evidence="11">Catalyzes the specific phosphorylation of the 3-hydroxyl group of shikimic acid using ATP as a cosubstrate.</text>
</comment>
<dbReference type="SUPFAM" id="SSF52540">
    <property type="entry name" value="P-loop containing nucleoside triphosphate hydrolases"/>
    <property type="match status" value="1"/>
</dbReference>
<comment type="pathway">
    <text evidence="1 11">Metabolic intermediate biosynthesis; chorismate biosynthesis; chorismate from D-erythrose 4-phosphate and phosphoenolpyruvate: step 5/7.</text>
</comment>